<dbReference type="GO" id="GO:0006644">
    <property type="term" value="P:phospholipid metabolic process"/>
    <property type="evidence" value="ECO:0007669"/>
    <property type="project" value="InterPro"/>
</dbReference>
<dbReference type="InterPro" id="IPR000326">
    <property type="entry name" value="PAP2/HPO"/>
</dbReference>
<evidence type="ECO:0000313" key="9">
    <source>
        <dbReference type="Proteomes" id="UP001338582"/>
    </source>
</evidence>
<evidence type="ECO:0000256" key="2">
    <source>
        <dbReference type="ARBA" id="ARBA00008816"/>
    </source>
</evidence>
<keyword evidence="4 6" id="KW-1133">Transmembrane helix</keyword>
<accession>A0AAX4H5H3</accession>
<dbReference type="GO" id="GO:0046839">
    <property type="term" value="P:phospholipid dephosphorylation"/>
    <property type="evidence" value="ECO:0007669"/>
    <property type="project" value="TreeGrafter"/>
</dbReference>
<dbReference type="GO" id="GO:0016020">
    <property type="term" value="C:membrane"/>
    <property type="evidence" value="ECO:0007669"/>
    <property type="project" value="UniProtKB-SubCell"/>
</dbReference>
<feature type="transmembrane region" description="Helical" evidence="6">
    <location>
        <begin position="85"/>
        <end position="105"/>
    </location>
</feature>
<reference evidence="8 9" key="1">
    <citation type="submission" date="2023-10" db="EMBL/GenBank/DDBJ databases">
        <title>Draft Genome Sequence of Candida saopaulonensis from a very Premature Infant with Sepsis.</title>
        <authorList>
            <person name="Ning Y."/>
            <person name="Dai R."/>
            <person name="Xiao M."/>
            <person name="Xu Y."/>
            <person name="Yan Q."/>
            <person name="Zhang L."/>
        </authorList>
    </citation>
    <scope>NUCLEOTIDE SEQUENCE [LARGE SCALE GENOMIC DNA]</scope>
    <source>
        <strain evidence="8 9">19XY460</strain>
    </source>
</reference>
<dbReference type="Gene3D" id="1.20.144.10">
    <property type="entry name" value="Phosphatidic acid phosphatase type 2/haloperoxidase"/>
    <property type="match status" value="1"/>
</dbReference>
<keyword evidence="3 6" id="KW-0812">Transmembrane</keyword>
<dbReference type="InterPro" id="IPR043216">
    <property type="entry name" value="PAP-like"/>
</dbReference>
<sequence>MSFAENILNHFHRNGFDRVTFGLDRYQGGRWLIYWRVTDLAFIGLLILVFPIIGRIQPFQRQFKLNDTTIQHPFAEHERVTNIQLFFYCTWAPVITVGLFSLIFSKPGARLYTAYVSVLGVFVSVFSTSTITDILKNHIGRLRPDFLARCVPAKDTPTDVLVLAKDVCTTDNIGRLMDGFRTTPLGHSSLSFAGLLFATLWLCGQLRVTKSEVGAWRCAVAIVPAFGASLIALSRTQDYRHHFIDVFIGLVLGSCVAMWLYFRLFPALNSALSYEPILLLAREAAESDYNPVEEV</sequence>
<feature type="transmembrane region" description="Helical" evidence="6">
    <location>
        <begin position="111"/>
        <end position="135"/>
    </location>
</feature>
<dbReference type="Proteomes" id="UP001338582">
    <property type="component" value="Chromosome 1"/>
</dbReference>
<evidence type="ECO:0000256" key="1">
    <source>
        <dbReference type="ARBA" id="ARBA00004141"/>
    </source>
</evidence>
<feature type="transmembrane region" description="Helical" evidence="6">
    <location>
        <begin position="33"/>
        <end position="54"/>
    </location>
</feature>
<evidence type="ECO:0000256" key="4">
    <source>
        <dbReference type="ARBA" id="ARBA00022989"/>
    </source>
</evidence>
<dbReference type="PANTHER" id="PTHR10165">
    <property type="entry name" value="LIPID PHOSPHATE PHOSPHATASE"/>
    <property type="match status" value="1"/>
</dbReference>
<evidence type="ECO:0000313" key="8">
    <source>
        <dbReference type="EMBL" id="WPK23822.1"/>
    </source>
</evidence>
<dbReference type="PANTHER" id="PTHR10165:SF35">
    <property type="entry name" value="RE23632P"/>
    <property type="match status" value="1"/>
</dbReference>
<dbReference type="KEGG" id="asau:88172137"/>
<dbReference type="GeneID" id="88172137"/>
<proteinExistence type="inferred from homology"/>
<keyword evidence="9" id="KW-1185">Reference proteome</keyword>
<comment type="similarity">
    <text evidence="2">Belongs to the PA-phosphatase related phosphoesterase family.</text>
</comment>
<gene>
    <name evidence="8" type="ORF">PUMCH_001069</name>
</gene>
<protein>
    <recommendedName>
        <fullName evidence="7">Phosphatidic acid phosphatase type 2/haloperoxidase domain-containing protein</fullName>
    </recommendedName>
</protein>
<dbReference type="SUPFAM" id="SSF48317">
    <property type="entry name" value="Acid phosphatase/Vanadium-dependent haloperoxidase"/>
    <property type="match status" value="1"/>
</dbReference>
<dbReference type="GO" id="GO:0008195">
    <property type="term" value="F:phosphatidate phosphatase activity"/>
    <property type="evidence" value="ECO:0007669"/>
    <property type="project" value="TreeGrafter"/>
</dbReference>
<dbReference type="EMBL" id="CP138894">
    <property type="protein sequence ID" value="WPK23822.1"/>
    <property type="molecule type" value="Genomic_DNA"/>
</dbReference>
<dbReference type="Pfam" id="PF01569">
    <property type="entry name" value="PAP2"/>
    <property type="match status" value="1"/>
</dbReference>
<evidence type="ECO:0000256" key="3">
    <source>
        <dbReference type="ARBA" id="ARBA00022692"/>
    </source>
</evidence>
<feature type="transmembrane region" description="Helical" evidence="6">
    <location>
        <begin position="185"/>
        <end position="202"/>
    </location>
</feature>
<dbReference type="CDD" id="cd03390">
    <property type="entry name" value="PAP2_containing_1_like"/>
    <property type="match status" value="1"/>
</dbReference>
<feature type="domain" description="Phosphatidic acid phosphatase type 2/haloperoxidase" evidence="7">
    <location>
        <begin position="119"/>
        <end position="261"/>
    </location>
</feature>
<evidence type="ECO:0000256" key="6">
    <source>
        <dbReference type="SAM" id="Phobius"/>
    </source>
</evidence>
<dbReference type="InterPro" id="IPR036938">
    <property type="entry name" value="PAP2/HPO_sf"/>
</dbReference>
<dbReference type="RefSeq" id="XP_062876208.1">
    <property type="nucleotide sequence ID" value="XM_063020138.1"/>
</dbReference>
<evidence type="ECO:0000259" key="7">
    <source>
        <dbReference type="SMART" id="SM00014"/>
    </source>
</evidence>
<comment type="subcellular location">
    <subcellularLocation>
        <location evidence="1">Membrane</location>
        <topology evidence="1">Multi-pass membrane protein</topology>
    </subcellularLocation>
</comment>
<dbReference type="AlphaFoldDB" id="A0AAX4H5H3"/>
<dbReference type="SMART" id="SM00014">
    <property type="entry name" value="acidPPc"/>
    <property type="match status" value="1"/>
</dbReference>
<keyword evidence="5 6" id="KW-0472">Membrane</keyword>
<feature type="transmembrane region" description="Helical" evidence="6">
    <location>
        <begin position="214"/>
        <end position="233"/>
    </location>
</feature>
<organism evidence="8 9">
    <name type="scientific">Australozyma saopauloensis</name>
    <dbReference type="NCBI Taxonomy" id="291208"/>
    <lineage>
        <taxon>Eukaryota</taxon>
        <taxon>Fungi</taxon>
        <taxon>Dikarya</taxon>
        <taxon>Ascomycota</taxon>
        <taxon>Saccharomycotina</taxon>
        <taxon>Pichiomycetes</taxon>
        <taxon>Metschnikowiaceae</taxon>
        <taxon>Australozyma</taxon>
    </lineage>
</organism>
<evidence type="ECO:0000256" key="5">
    <source>
        <dbReference type="ARBA" id="ARBA00023136"/>
    </source>
</evidence>
<feature type="transmembrane region" description="Helical" evidence="6">
    <location>
        <begin position="242"/>
        <end position="262"/>
    </location>
</feature>
<name>A0AAX4H5H3_9ASCO</name>